<dbReference type="InterPro" id="IPR023408">
    <property type="entry name" value="MscS_beta-dom_sf"/>
</dbReference>
<dbReference type="GO" id="GO:0008381">
    <property type="term" value="F:mechanosensitive monoatomic ion channel activity"/>
    <property type="evidence" value="ECO:0007669"/>
    <property type="project" value="InterPro"/>
</dbReference>
<dbReference type="Gene3D" id="2.30.30.60">
    <property type="match status" value="1"/>
</dbReference>
<feature type="transmembrane region" description="Helical" evidence="7">
    <location>
        <begin position="20"/>
        <end position="41"/>
    </location>
</feature>
<dbReference type="GO" id="GO:0005886">
    <property type="term" value="C:plasma membrane"/>
    <property type="evidence" value="ECO:0007669"/>
    <property type="project" value="UniProtKB-SubCell"/>
</dbReference>
<dbReference type="KEGG" id="alus:STSP2_03392"/>
<accession>A0A1U9NQX4</accession>
<organism evidence="11 12">
    <name type="scientific">Anaerohalosphaera lusitana</name>
    <dbReference type="NCBI Taxonomy" id="1936003"/>
    <lineage>
        <taxon>Bacteria</taxon>
        <taxon>Pseudomonadati</taxon>
        <taxon>Planctomycetota</taxon>
        <taxon>Phycisphaerae</taxon>
        <taxon>Sedimentisphaerales</taxon>
        <taxon>Anaerohalosphaeraceae</taxon>
        <taxon>Anaerohalosphaera</taxon>
    </lineage>
</organism>
<evidence type="ECO:0000313" key="11">
    <source>
        <dbReference type="EMBL" id="AQT70187.1"/>
    </source>
</evidence>
<feature type="domain" description="Mechanosensitive ion channel MscS C-terminal" evidence="9">
    <location>
        <begin position="188"/>
        <end position="275"/>
    </location>
</feature>
<evidence type="ECO:0000256" key="7">
    <source>
        <dbReference type="SAM" id="Phobius"/>
    </source>
</evidence>
<dbReference type="EMBL" id="CP019791">
    <property type="protein sequence ID" value="AQT70187.1"/>
    <property type="molecule type" value="Genomic_DNA"/>
</dbReference>
<feature type="domain" description="Mechanosensitive ion channel transmembrane helices 2/3" evidence="10">
    <location>
        <begin position="77"/>
        <end position="116"/>
    </location>
</feature>
<keyword evidence="5 7" id="KW-1133">Transmembrane helix</keyword>
<dbReference type="AlphaFoldDB" id="A0A1U9NQX4"/>
<evidence type="ECO:0000313" key="12">
    <source>
        <dbReference type="Proteomes" id="UP000189674"/>
    </source>
</evidence>
<dbReference type="SUPFAM" id="SSF50182">
    <property type="entry name" value="Sm-like ribonucleoproteins"/>
    <property type="match status" value="1"/>
</dbReference>
<dbReference type="RefSeq" id="WP_146663796.1">
    <property type="nucleotide sequence ID" value="NZ_CP019791.1"/>
</dbReference>
<dbReference type="InterPro" id="IPR011014">
    <property type="entry name" value="MscS_channel_TM-2"/>
</dbReference>
<evidence type="ECO:0000256" key="5">
    <source>
        <dbReference type="ARBA" id="ARBA00022989"/>
    </source>
</evidence>
<evidence type="ECO:0000256" key="4">
    <source>
        <dbReference type="ARBA" id="ARBA00022692"/>
    </source>
</evidence>
<dbReference type="STRING" id="1936003.STSP2_03392"/>
<feature type="transmembrane region" description="Helical" evidence="7">
    <location>
        <begin position="97"/>
        <end position="119"/>
    </location>
</feature>
<evidence type="ECO:0000259" key="8">
    <source>
        <dbReference type="Pfam" id="PF00924"/>
    </source>
</evidence>
<keyword evidence="12" id="KW-1185">Reference proteome</keyword>
<dbReference type="Pfam" id="PF21082">
    <property type="entry name" value="MS_channel_3rd"/>
    <property type="match status" value="1"/>
</dbReference>
<evidence type="ECO:0000259" key="9">
    <source>
        <dbReference type="Pfam" id="PF21082"/>
    </source>
</evidence>
<reference evidence="12" key="1">
    <citation type="submission" date="2017-02" db="EMBL/GenBank/DDBJ databases">
        <title>Comparative genomics and description of representatives of a novel lineage of planctomycetes thriving in anoxic sediments.</title>
        <authorList>
            <person name="Spring S."/>
            <person name="Bunk B."/>
            <person name="Sproer C."/>
        </authorList>
    </citation>
    <scope>NUCLEOTIDE SEQUENCE [LARGE SCALE GENOMIC DNA]</scope>
    <source>
        <strain evidence="12">ST-NAGAB-D1</strain>
    </source>
</reference>
<dbReference type="InterPro" id="IPR010920">
    <property type="entry name" value="LSM_dom_sf"/>
</dbReference>
<dbReference type="Pfam" id="PF00924">
    <property type="entry name" value="MS_channel_2nd"/>
    <property type="match status" value="1"/>
</dbReference>
<keyword evidence="6 7" id="KW-0472">Membrane</keyword>
<feature type="transmembrane region" description="Helical" evidence="7">
    <location>
        <begin position="72"/>
        <end position="91"/>
    </location>
</feature>
<keyword evidence="4 7" id="KW-0812">Transmembrane</keyword>
<dbReference type="InterPro" id="IPR045276">
    <property type="entry name" value="YbiO_bact"/>
</dbReference>
<dbReference type="PANTHER" id="PTHR30460:SF0">
    <property type="entry name" value="MODERATE CONDUCTANCE MECHANOSENSITIVE CHANNEL YBIO"/>
    <property type="match status" value="1"/>
</dbReference>
<dbReference type="InterPro" id="IPR011066">
    <property type="entry name" value="MscS_channel_C_sf"/>
</dbReference>
<dbReference type="InterPro" id="IPR006685">
    <property type="entry name" value="MscS_channel_2nd"/>
</dbReference>
<keyword evidence="3" id="KW-1003">Cell membrane</keyword>
<dbReference type="PANTHER" id="PTHR30460">
    <property type="entry name" value="MODERATE CONDUCTANCE MECHANOSENSITIVE CHANNEL YBIO"/>
    <property type="match status" value="1"/>
</dbReference>
<evidence type="ECO:0000256" key="1">
    <source>
        <dbReference type="ARBA" id="ARBA00004651"/>
    </source>
</evidence>
<dbReference type="SUPFAM" id="SSF82861">
    <property type="entry name" value="Mechanosensitive channel protein MscS (YggB), transmembrane region"/>
    <property type="match status" value="1"/>
</dbReference>
<dbReference type="Gene3D" id="3.30.70.100">
    <property type="match status" value="1"/>
</dbReference>
<dbReference type="InterPro" id="IPR049278">
    <property type="entry name" value="MS_channel_C"/>
</dbReference>
<comment type="similarity">
    <text evidence="2">Belongs to the MscS (TC 1.A.23) family.</text>
</comment>
<name>A0A1U9NQX4_9BACT</name>
<evidence type="ECO:0000256" key="2">
    <source>
        <dbReference type="ARBA" id="ARBA00008017"/>
    </source>
</evidence>
<protein>
    <submittedName>
        <fullName evidence="11">Putative MscS family protein YkuT</fullName>
    </submittedName>
</protein>
<dbReference type="OrthoDB" id="9809206at2"/>
<dbReference type="Pfam" id="PF21088">
    <property type="entry name" value="MS_channel_1st"/>
    <property type="match status" value="1"/>
</dbReference>
<gene>
    <name evidence="11" type="primary">ykuT</name>
    <name evidence="11" type="ORF">STSP2_03392</name>
</gene>
<comment type="subcellular location">
    <subcellularLocation>
        <location evidence="1">Cell membrane</location>
        <topology evidence="1">Multi-pass membrane protein</topology>
    </subcellularLocation>
</comment>
<sequence length="305" mass="33569">MAFWEKIKEAFDLQAVLEAAGGILVTVILALIAQLIFSKLLDRLENRLIKKNEVEGEPPSESAKRIGTLIKLIKRGVYIAVWVVALVIVLGELNVEIGPILAGAGILGLAVGFGAQNLVRDVISGFFIILENQIRVGDVAIINGTGGLVEQINFRTTVLRDLSGVVHVFPNGTINTLANMTNEWSAHVFNIGVAYKENTDRVTEVIKQVCAEMREDPEFGPAMIGEEEIFGVDSFGDSAVMIKGRIKTKPILQWKTGREFNRRIKLAFDEKDIEIPFPHVSLYAGEATKPFDLQVLQKTKENASD</sequence>
<evidence type="ECO:0000256" key="3">
    <source>
        <dbReference type="ARBA" id="ARBA00022475"/>
    </source>
</evidence>
<dbReference type="SUPFAM" id="SSF82689">
    <property type="entry name" value="Mechanosensitive channel protein MscS (YggB), C-terminal domain"/>
    <property type="match status" value="1"/>
</dbReference>
<dbReference type="Gene3D" id="1.10.287.1260">
    <property type="match status" value="1"/>
</dbReference>
<evidence type="ECO:0000259" key="10">
    <source>
        <dbReference type="Pfam" id="PF21088"/>
    </source>
</evidence>
<feature type="domain" description="Mechanosensitive ion channel MscS" evidence="8">
    <location>
        <begin position="117"/>
        <end position="180"/>
    </location>
</feature>
<evidence type="ECO:0000256" key="6">
    <source>
        <dbReference type="ARBA" id="ARBA00023136"/>
    </source>
</evidence>
<dbReference type="InterPro" id="IPR049142">
    <property type="entry name" value="MS_channel_1st"/>
</dbReference>
<dbReference type="Proteomes" id="UP000189674">
    <property type="component" value="Chromosome"/>
</dbReference>
<proteinExistence type="inferred from homology"/>